<evidence type="ECO:0000256" key="4">
    <source>
        <dbReference type="ARBA" id="ARBA00022448"/>
    </source>
</evidence>
<evidence type="ECO:0000256" key="13">
    <source>
        <dbReference type="SAM" id="SignalP"/>
    </source>
</evidence>
<feature type="transmembrane region" description="Helical" evidence="12">
    <location>
        <begin position="500"/>
        <end position="522"/>
    </location>
</feature>
<feature type="signal peptide" evidence="13">
    <location>
        <begin position="1"/>
        <end position="32"/>
    </location>
</feature>
<accession>A0ABQ9FBV7</accession>
<dbReference type="PANTHER" id="PTHR46902:SF1">
    <property type="entry name" value="DOMON DOMAIN-CONTAINING PROTEIN FRRS1L"/>
    <property type="match status" value="1"/>
</dbReference>
<protein>
    <recommendedName>
        <fullName evidence="14">DOMON domain-containing protein</fullName>
    </recommendedName>
</protein>
<feature type="transmembrane region" description="Helical" evidence="12">
    <location>
        <begin position="466"/>
        <end position="485"/>
    </location>
</feature>
<dbReference type="SMART" id="SM00664">
    <property type="entry name" value="DoH"/>
    <property type="match status" value="1"/>
</dbReference>
<keyword evidence="8" id="KW-0408">Iron</keyword>
<evidence type="ECO:0000313" key="15">
    <source>
        <dbReference type="EMBL" id="KAJ8314812.1"/>
    </source>
</evidence>
<evidence type="ECO:0000256" key="6">
    <source>
        <dbReference type="ARBA" id="ARBA00022982"/>
    </source>
</evidence>
<comment type="cofactor">
    <cofactor evidence="1">
        <name>heme b</name>
        <dbReference type="ChEBI" id="CHEBI:60344"/>
    </cofactor>
</comment>
<dbReference type="InterPro" id="IPR042789">
    <property type="entry name" value="FRRS1L"/>
</dbReference>
<evidence type="ECO:0000259" key="14">
    <source>
        <dbReference type="PROSITE" id="PS50836"/>
    </source>
</evidence>
<feature type="region of interest" description="Disordered" evidence="11">
    <location>
        <begin position="162"/>
        <end position="201"/>
    </location>
</feature>
<keyword evidence="7 12" id="KW-1133">Transmembrane helix</keyword>
<dbReference type="CDD" id="cd08544">
    <property type="entry name" value="Reeler"/>
    <property type="match status" value="1"/>
</dbReference>
<proteinExistence type="inferred from homology"/>
<dbReference type="Pfam" id="PF02014">
    <property type="entry name" value="Reeler"/>
    <property type="match status" value="1"/>
</dbReference>
<evidence type="ECO:0000313" key="16">
    <source>
        <dbReference type="Proteomes" id="UP001217089"/>
    </source>
</evidence>
<keyword evidence="9 12" id="KW-0472">Membrane</keyword>
<comment type="similarity">
    <text evidence="3">Belongs to the FRRS1 family.</text>
</comment>
<organism evidence="15 16">
    <name type="scientific">Tegillarca granosa</name>
    <name type="common">Malaysian cockle</name>
    <name type="synonym">Anadara granosa</name>
    <dbReference type="NCBI Taxonomy" id="220873"/>
    <lineage>
        <taxon>Eukaryota</taxon>
        <taxon>Metazoa</taxon>
        <taxon>Spiralia</taxon>
        <taxon>Lophotrochozoa</taxon>
        <taxon>Mollusca</taxon>
        <taxon>Bivalvia</taxon>
        <taxon>Autobranchia</taxon>
        <taxon>Pteriomorphia</taxon>
        <taxon>Arcoida</taxon>
        <taxon>Arcoidea</taxon>
        <taxon>Arcidae</taxon>
        <taxon>Tegillarca</taxon>
    </lineage>
</organism>
<dbReference type="Gene3D" id="1.20.120.1770">
    <property type="match status" value="1"/>
</dbReference>
<keyword evidence="16" id="KW-1185">Reference proteome</keyword>
<evidence type="ECO:0000256" key="8">
    <source>
        <dbReference type="ARBA" id="ARBA00023004"/>
    </source>
</evidence>
<dbReference type="Pfam" id="PF03351">
    <property type="entry name" value="DOMON"/>
    <property type="match status" value="1"/>
</dbReference>
<evidence type="ECO:0000256" key="9">
    <source>
        <dbReference type="ARBA" id="ARBA00023136"/>
    </source>
</evidence>
<comment type="subcellular location">
    <subcellularLocation>
        <location evidence="2">Membrane</location>
        <topology evidence="2">Multi-pass membrane protein</topology>
    </subcellularLocation>
</comment>
<feature type="chain" id="PRO_5046143387" description="DOMON domain-containing protein" evidence="13">
    <location>
        <begin position="33"/>
        <end position="558"/>
    </location>
</feature>
<feature type="domain" description="DOMON" evidence="14">
    <location>
        <begin position="250"/>
        <end position="370"/>
    </location>
</feature>
<dbReference type="InterPro" id="IPR042307">
    <property type="entry name" value="Reeler_sf"/>
</dbReference>
<evidence type="ECO:0000256" key="11">
    <source>
        <dbReference type="SAM" id="MobiDB-lite"/>
    </source>
</evidence>
<keyword evidence="6" id="KW-0249">Electron transport</keyword>
<evidence type="ECO:0000256" key="7">
    <source>
        <dbReference type="ARBA" id="ARBA00022989"/>
    </source>
</evidence>
<evidence type="ECO:0000256" key="5">
    <source>
        <dbReference type="ARBA" id="ARBA00022692"/>
    </source>
</evidence>
<evidence type="ECO:0000256" key="1">
    <source>
        <dbReference type="ARBA" id="ARBA00001970"/>
    </source>
</evidence>
<evidence type="ECO:0000256" key="2">
    <source>
        <dbReference type="ARBA" id="ARBA00004141"/>
    </source>
</evidence>
<sequence length="558" mass="61467">MDVGNSFRSILKESIMFRYMVLFAVLICNANGNGIGAPETACNAMMPGHGFSAQTSAPPFRLVLSGSEKFTVTISSTKAVTHTDSYDKVSDELSFTWIPPDDVCGNFVFMATIAKNYTTIWKSIISERVTIKCPTTTTTTTTTSTTTKPVTTTIAQAITTTVKQETTKTNSETTTESTQATSTNSETTTESTQATSTKKVDTTTKTQLSTTTIPSSTISSTVSTTGYRVKLDSDCDVTKGCLHDCENGNCNYIITWRNLQDIIEFEITTKLPATGNQWVAIGFSADKLMGDDSVIACKIMDGVVSVTQLYNTMPYKQNIPIQNGNVGLTFVSGSFGDNVLNCRFQRLKVITGEPYLFNLTEPWHILFGLGQLSSSGMLMKHDTNPIASATKADFLSIKSVRGEKIVYTMVKIHATLMLVAWMLFASIGIVTARYFKDMWPNSKLCGVKVWFTINPRDGLQFAKTHPILGIIVTGLTLINPIMALFRPDPDGKRRPIFNGLHWLVGTGAFILAIVTIVFGQYLDKAGMPQIAVYITDWVWWCICFNRNCFRNINLLFKA</sequence>
<dbReference type="SMART" id="SM00665">
    <property type="entry name" value="B561"/>
    <property type="match status" value="1"/>
</dbReference>
<dbReference type="CDD" id="cd09628">
    <property type="entry name" value="DOMON_SDR_2_like"/>
    <property type="match status" value="1"/>
</dbReference>
<gene>
    <name evidence="15" type="ORF">KUTeg_006962</name>
</gene>
<evidence type="ECO:0000256" key="10">
    <source>
        <dbReference type="ARBA" id="ARBA00023180"/>
    </source>
</evidence>
<evidence type="ECO:0000256" key="12">
    <source>
        <dbReference type="SAM" id="Phobius"/>
    </source>
</evidence>
<keyword evidence="5 12" id="KW-0812">Transmembrane</keyword>
<comment type="caution">
    <text evidence="15">The sequence shown here is derived from an EMBL/GenBank/DDBJ whole genome shotgun (WGS) entry which is preliminary data.</text>
</comment>
<dbReference type="PANTHER" id="PTHR46902">
    <property type="entry name" value="DOMON DOMAIN-CONTAINING PROTEIN FRRS1L"/>
    <property type="match status" value="1"/>
</dbReference>
<dbReference type="CDD" id="cd08760">
    <property type="entry name" value="Cyt_b561_FRRS1_like"/>
    <property type="match status" value="1"/>
</dbReference>
<reference evidence="15 16" key="1">
    <citation type="submission" date="2022-12" db="EMBL/GenBank/DDBJ databases">
        <title>Chromosome-level genome of Tegillarca granosa.</title>
        <authorList>
            <person name="Kim J."/>
        </authorList>
    </citation>
    <scope>NUCLEOTIDE SEQUENCE [LARGE SCALE GENOMIC DNA]</scope>
    <source>
        <strain evidence="15">Teg-2019</strain>
        <tissue evidence="15">Adductor muscle</tissue>
    </source>
</reference>
<keyword evidence="13" id="KW-0732">Signal</keyword>
<dbReference type="InterPro" id="IPR006593">
    <property type="entry name" value="Cyt_b561/ferric_Rdtase_TM"/>
</dbReference>
<name>A0ABQ9FBV7_TEGGR</name>
<feature type="transmembrane region" description="Helical" evidence="12">
    <location>
        <begin position="414"/>
        <end position="435"/>
    </location>
</feature>
<dbReference type="InterPro" id="IPR002861">
    <property type="entry name" value="Reeler_dom"/>
</dbReference>
<keyword evidence="4" id="KW-0813">Transport</keyword>
<evidence type="ECO:0000256" key="3">
    <source>
        <dbReference type="ARBA" id="ARBA00009195"/>
    </source>
</evidence>
<keyword evidence="10" id="KW-0325">Glycoprotein</keyword>
<dbReference type="EMBL" id="JARBDR010000337">
    <property type="protein sequence ID" value="KAJ8314812.1"/>
    <property type="molecule type" value="Genomic_DNA"/>
</dbReference>
<dbReference type="InterPro" id="IPR005018">
    <property type="entry name" value="DOMON_domain"/>
</dbReference>
<dbReference type="Gene3D" id="2.60.40.4060">
    <property type="entry name" value="Reeler domain"/>
    <property type="match status" value="1"/>
</dbReference>
<dbReference type="PROSITE" id="PS50836">
    <property type="entry name" value="DOMON"/>
    <property type="match status" value="1"/>
</dbReference>
<dbReference type="Proteomes" id="UP001217089">
    <property type="component" value="Unassembled WGS sequence"/>
</dbReference>